<dbReference type="RefSeq" id="XP_013171450.1">
    <property type="nucleotide sequence ID" value="XM_013315996.1"/>
</dbReference>
<dbReference type="Proteomes" id="UP000053268">
    <property type="component" value="Unassembled WGS sequence"/>
</dbReference>
<dbReference type="KEGG" id="pxu:106120634"/>
<organism evidence="2 3">
    <name type="scientific">Papilio xuthus</name>
    <name type="common">Asian swallowtail butterfly</name>
    <dbReference type="NCBI Taxonomy" id="66420"/>
    <lineage>
        <taxon>Eukaryota</taxon>
        <taxon>Metazoa</taxon>
        <taxon>Ecdysozoa</taxon>
        <taxon>Arthropoda</taxon>
        <taxon>Hexapoda</taxon>
        <taxon>Insecta</taxon>
        <taxon>Pterygota</taxon>
        <taxon>Neoptera</taxon>
        <taxon>Endopterygota</taxon>
        <taxon>Lepidoptera</taxon>
        <taxon>Glossata</taxon>
        <taxon>Ditrysia</taxon>
        <taxon>Papilionoidea</taxon>
        <taxon>Papilionidae</taxon>
        <taxon>Papilioninae</taxon>
        <taxon>Papilio</taxon>
    </lineage>
</organism>
<dbReference type="GO" id="GO:0003676">
    <property type="term" value="F:nucleic acid binding"/>
    <property type="evidence" value="ECO:0007669"/>
    <property type="project" value="InterPro"/>
</dbReference>
<evidence type="ECO:0000313" key="2">
    <source>
        <dbReference type="EMBL" id="KPI98184.1"/>
    </source>
</evidence>
<proteinExistence type="predicted"/>
<evidence type="ECO:0000259" key="1">
    <source>
        <dbReference type="SMART" id="SM00451"/>
    </source>
</evidence>
<reference evidence="4" key="2">
    <citation type="submission" date="2025-04" db="UniProtKB">
        <authorList>
            <consortium name="RefSeq"/>
        </authorList>
    </citation>
    <scope>IDENTIFICATION</scope>
</reference>
<dbReference type="Proteomes" id="UP000694872">
    <property type="component" value="Unplaced"/>
</dbReference>
<sequence>MKTNLLFGIIANSKTRVRCVFCGVYIPKANKCIDQHINGTKHKENIDLMSENGISFHNDADILYCKPCDIYLPEHESVTKHIETDSHANWGAAMQDLVEGEFIRLNDYLSSKSDNAFCEVCQSEILCLLPNIEEHVNTLSHRGNIAERLKPLNGIFNCENDDEVWCKVCDGYITNSVSYILEHIDEDSQHMEWFMEIEDLIEDQDISLEKYLSNEFEKSAYCKKCNVDVICNVQSLEQHIHSESHINQLSVIELL</sequence>
<dbReference type="OrthoDB" id="7229642at2759"/>
<accession>A0A194PZL6</accession>
<dbReference type="InterPro" id="IPR003604">
    <property type="entry name" value="Matrin/U1-like-C_Znf_C2H2"/>
</dbReference>
<protein>
    <submittedName>
        <fullName evidence="4">Uncharacterized protein LOC106120634</fullName>
    </submittedName>
</protein>
<feature type="domain" description="U1-type" evidence="1">
    <location>
        <begin position="113"/>
        <end position="148"/>
    </location>
</feature>
<evidence type="ECO:0000313" key="3">
    <source>
        <dbReference type="Proteomes" id="UP000053268"/>
    </source>
</evidence>
<feature type="domain" description="U1-type" evidence="1">
    <location>
        <begin position="217"/>
        <end position="252"/>
    </location>
</feature>
<keyword evidence="3" id="KW-1185">Reference proteome</keyword>
<dbReference type="GO" id="GO:0008270">
    <property type="term" value="F:zinc ion binding"/>
    <property type="evidence" value="ECO:0007669"/>
    <property type="project" value="InterPro"/>
</dbReference>
<dbReference type="SMART" id="SM00451">
    <property type="entry name" value="ZnF_U1"/>
    <property type="match status" value="4"/>
</dbReference>
<evidence type="ECO:0000313" key="4">
    <source>
        <dbReference type="RefSeq" id="XP_013171450.1"/>
    </source>
</evidence>
<feature type="domain" description="U1-type" evidence="1">
    <location>
        <begin position="14"/>
        <end position="49"/>
    </location>
</feature>
<dbReference type="GeneID" id="106120634"/>
<dbReference type="AlphaFoldDB" id="A0A194PZL6"/>
<reference evidence="2 3" key="1">
    <citation type="journal article" date="2015" name="Nat. Commun.">
        <title>Outbred genome sequencing and CRISPR/Cas9 gene editing in butterflies.</title>
        <authorList>
            <person name="Li X."/>
            <person name="Fan D."/>
            <person name="Zhang W."/>
            <person name="Liu G."/>
            <person name="Zhang L."/>
            <person name="Zhao L."/>
            <person name="Fang X."/>
            <person name="Chen L."/>
            <person name="Dong Y."/>
            <person name="Chen Y."/>
            <person name="Ding Y."/>
            <person name="Zhao R."/>
            <person name="Feng M."/>
            <person name="Zhu Y."/>
            <person name="Feng Y."/>
            <person name="Jiang X."/>
            <person name="Zhu D."/>
            <person name="Xiang H."/>
            <person name="Feng X."/>
            <person name="Li S."/>
            <person name="Wang J."/>
            <person name="Zhang G."/>
            <person name="Kronforst M.R."/>
            <person name="Wang W."/>
        </authorList>
    </citation>
    <scope>NUCLEOTIDE SEQUENCE [LARGE SCALE GENOMIC DNA]</scope>
    <source>
        <strain evidence="2">Ya'a_city_454_Px</strain>
        <tissue evidence="2">Whole body</tissue>
    </source>
</reference>
<gene>
    <name evidence="4" type="primary">LOC106120634</name>
    <name evidence="2" type="ORF">RR46_09400</name>
</gene>
<dbReference type="EMBL" id="KQ459585">
    <property type="protein sequence ID" value="KPI98184.1"/>
    <property type="molecule type" value="Genomic_DNA"/>
</dbReference>
<feature type="domain" description="U1-type" evidence="1">
    <location>
        <begin position="60"/>
        <end position="94"/>
    </location>
</feature>
<name>A0A194PZL6_PAPXU</name>